<organism evidence="1 2">
    <name type="scientific">Haloflavibacter putidus</name>
    <dbReference type="NCBI Taxonomy" id="2576776"/>
    <lineage>
        <taxon>Bacteria</taxon>
        <taxon>Pseudomonadati</taxon>
        <taxon>Bacteroidota</taxon>
        <taxon>Flavobacteriia</taxon>
        <taxon>Flavobacteriales</taxon>
        <taxon>Flavobacteriaceae</taxon>
        <taxon>Haloflavibacter</taxon>
    </lineage>
</organism>
<keyword evidence="2" id="KW-1185">Reference proteome</keyword>
<protein>
    <recommendedName>
        <fullName evidence="3">Sulfotransferase family protein</fullName>
    </recommendedName>
</protein>
<dbReference type="InterPro" id="IPR027417">
    <property type="entry name" value="P-loop_NTPase"/>
</dbReference>
<accession>A0A507ZA14</accession>
<name>A0A507ZA14_9FLAO</name>
<evidence type="ECO:0000313" key="1">
    <source>
        <dbReference type="EMBL" id="TQD33807.1"/>
    </source>
</evidence>
<proteinExistence type="predicted"/>
<sequence>MIDYLKQILSREDRKRLHRKKWAIFHGNEPKVFGIGLNKTGTTSLTKAMSGLGYRVGDQYNALKDFESYQKRDFKPIIKYCKTAQFFQDIPFSLPFTYVILDHYFPNSKFILTIRDNPEQWYESLTSFHAKLWGKNNKTPVKKNLISAKYIRKGLPWDLIQEFFDTRDNDPYEKETLINHYLNHNKQVKHYFQNRTEDLLVLNVSKKGAYRELCRFLNKPVNAEEFPWENKT</sequence>
<dbReference type="PANTHER" id="PTHR36978:SF4">
    <property type="entry name" value="P-LOOP CONTAINING NUCLEOSIDE TRIPHOSPHATE HYDROLASE PROTEIN"/>
    <property type="match status" value="1"/>
</dbReference>
<dbReference type="PANTHER" id="PTHR36978">
    <property type="entry name" value="P-LOOP CONTAINING NUCLEOTIDE TRIPHOSPHATE HYDROLASE"/>
    <property type="match status" value="1"/>
</dbReference>
<dbReference type="Pfam" id="PF17784">
    <property type="entry name" value="Sulfotransfer_4"/>
    <property type="match status" value="1"/>
</dbReference>
<dbReference type="Gene3D" id="3.40.50.300">
    <property type="entry name" value="P-loop containing nucleotide triphosphate hydrolases"/>
    <property type="match status" value="1"/>
</dbReference>
<dbReference type="OrthoDB" id="285690at2"/>
<dbReference type="AlphaFoldDB" id="A0A507ZA14"/>
<evidence type="ECO:0008006" key="3">
    <source>
        <dbReference type="Google" id="ProtNLM"/>
    </source>
</evidence>
<dbReference type="RefSeq" id="WP_141422687.1">
    <property type="nucleotide sequence ID" value="NZ_VIAR01000016.1"/>
</dbReference>
<dbReference type="EMBL" id="VIAR01000016">
    <property type="protein sequence ID" value="TQD33807.1"/>
    <property type="molecule type" value="Genomic_DNA"/>
</dbReference>
<comment type="caution">
    <text evidence="1">The sequence shown here is derived from an EMBL/GenBank/DDBJ whole genome shotgun (WGS) entry which is preliminary data.</text>
</comment>
<dbReference type="Proteomes" id="UP000317169">
    <property type="component" value="Unassembled WGS sequence"/>
</dbReference>
<dbReference type="SUPFAM" id="SSF52540">
    <property type="entry name" value="P-loop containing nucleoside triphosphate hydrolases"/>
    <property type="match status" value="1"/>
</dbReference>
<dbReference type="InterPro" id="IPR040632">
    <property type="entry name" value="Sulfotransfer_4"/>
</dbReference>
<evidence type="ECO:0000313" key="2">
    <source>
        <dbReference type="Proteomes" id="UP000317169"/>
    </source>
</evidence>
<reference evidence="1 2" key="1">
    <citation type="submission" date="2019-06" db="EMBL/GenBank/DDBJ databases">
        <title>Flavibacter putida gen. nov., sp. nov., a novel marine bacterium of the family Flavobacteriaceae isolated from coastal seawater.</title>
        <authorList>
            <person name="Feng X."/>
        </authorList>
    </citation>
    <scope>NUCLEOTIDE SEQUENCE [LARGE SCALE GENOMIC DNA]</scope>
    <source>
        <strain evidence="1 2">PLHSN227</strain>
    </source>
</reference>
<gene>
    <name evidence="1" type="ORF">FKR84_12675</name>
</gene>